<reference evidence="1" key="1">
    <citation type="submission" date="2020-05" db="EMBL/GenBank/DDBJ databases">
        <title>Large-scale comparative analyses of tick genomes elucidate their genetic diversity and vector capacities.</title>
        <authorList>
            <person name="Jia N."/>
            <person name="Wang J."/>
            <person name="Shi W."/>
            <person name="Du L."/>
            <person name="Sun Y."/>
            <person name="Zhan W."/>
            <person name="Jiang J."/>
            <person name="Wang Q."/>
            <person name="Zhang B."/>
            <person name="Ji P."/>
            <person name="Sakyi L.B."/>
            <person name="Cui X."/>
            <person name="Yuan T."/>
            <person name="Jiang B."/>
            <person name="Yang W."/>
            <person name="Lam T.T.-Y."/>
            <person name="Chang Q."/>
            <person name="Ding S."/>
            <person name="Wang X."/>
            <person name="Zhu J."/>
            <person name="Ruan X."/>
            <person name="Zhao L."/>
            <person name="Wei J."/>
            <person name="Que T."/>
            <person name="Du C."/>
            <person name="Cheng J."/>
            <person name="Dai P."/>
            <person name="Han X."/>
            <person name="Huang E."/>
            <person name="Gao Y."/>
            <person name="Liu J."/>
            <person name="Shao H."/>
            <person name="Ye R."/>
            <person name="Li L."/>
            <person name="Wei W."/>
            <person name="Wang X."/>
            <person name="Wang C."/>
            <person name="Yang T."/>
            <person name="Huo Q."/>
            <person name="Li W."/>
            <person name="Guo W."/>
            <person name="Chen H."/>
            <person name="Zhou L."/>
            <person name="Ni X."/>
            <person name="Tian J."/>
            <person name="Zhou Y."/>
            <person name="Sheng Y."/>
            <person name="Liu T."/>
            <person name="Pan Y."/>
            <person name="Xia L."/>
            <person name="Li J."/>
            <person name="Zhao F."/>
            <person name="Cao W."/>
        </authorList>
    </citation>
    <scope>NUCLEOTIDE SEQUENCE</scope>
    <source>
        <strain evidence="1">Dsil-2018</strain>
    </source>
</reference>
<gene>
    <name evidence="1" type="ORF">HPB49_013155</name>
</gene>
<dbReference type="Proteomes" id="UP000821865">
    <property type="component" value="Chromosome 6"/>
</dbReference>
<accession>A0ACB8CKY8</accession>
<protein>
    <submittedName>
        <fullName evidence="1">Uncharacterized protein</fullName>
    </submittedName>
</protein>
<organism evidence="1 2">
    <name type="scientific">Dermacentor silvarum</name>
    <name type="common">Tick</name>
    <dbReference type="NCBI Taxonomy" id="543639"/>
    <lineage>
        <taxon>Eukaryota</taxon>
        <taxon>Metazoa</taxon>
        <taxon>Ecdysozoa</taxon>
        <taxon>Arthropoda</taxon>
        <taxon>Chelicerata</taxon>
        <taxon>Arachnida</taxon>
        <taxon>Acari</taxon>
        <taxon>Parasitiformes</taxon>
        <taxon>Ixodida</taxon>
        <taxon>Ixodoidea</taxon>
        <taxon>Ixodidae</taxon>
        <taxon>Rhipicephalinae</taxon>
        <taxon>Dermacentor</taxon>
    </lineage>
</organism>
<comment type="caution">
    <text evidence="1">The sequence shown here is derived from an EMBL/GenBank/DDBJ whole genome shotgun (WGS) entry which is preliminary data.</text>
</comment>
<evidence type="ECO:0000313" key="2">
    <source>
        <dbReference type="Proteomes" id="UP000821865"/>
    </source>
</evidence>
<evidence type="ECO:0000313" key="1">
    <source>
        <dbReference type="EMBL" id="KAH7945578.1"/>
    </source>
</evidence>
<keyword evidence="2" id="KW-1185">Reference proteome</keyword>
<dbReference type="EMBL" id="CM023475">
    <property type="protein sequence ID" value="KAH7945578.1"/>
    <property type="molecule type" value="Genomic_DNA"/>
</dbReference>
<proteinExistence type="predicted"/>
<sequence>MASQELQRGPASDTMAWSEIPATSVPDSPDSTPIENEGLFKLVERRSRKRNANSKSPAATSADHSTLQNASACVSALHGGLPRKPGPVWKPKPLPRLHREDIVLILKPRVTVALKDVYQHGELGAAFAAYLGTQAAASLSLLPTWEQNLIVAGNRDPHVADKLLRDFQLDSSKGQLLRHGHLKLTGEVCRGVITVANHETSESLQSKIQWRAGELADIRKLGNSNVAALTFVGKVVPRFVHYNSEVTLVRAYKRTIPACGRCGTVGHRADTCPCPDNDKCGLCGHTVPTADGLDAEYKKQIDVLRAQNVLLLNKIQNLESKLAPAAPSPQNSDAMESDAELSPALVATISAVEERLTSKLGSMIETAMDQILIKVMTAVPAMISKHIMDNPRLLRRLGPVKDVSRPSKFNCLINESENEDNCPAHSVITPLVAQRAGSGAATASSSLLQNSSHGETP</sequence>
<name>A0ACB8CKY8_DERSI</name>